<comment type="caution">
    <text evidence="1">The sequence shown here is derived from an EMBL/GenBank/DDBJ whole genome shotgun (WGS) entry which is preliminary data.</text>
</comment>
<dbReference type="CDD" id="cd21037">
    <property type="entry name" value="MLKL_NTD"/>
    <property type="match status" value="1"/>
</dbReference>
<dbReference type="GO" id="GO:0007166">
    <property type="term" value="P:cell surface receptor signaling pathway"/>
    <property type="evidence" value="ECO:0007669"/>
    <property type="project" value="InterPro"/>
</dbReference>
<protein>
    <submittedName>
        <fullName evidence="1">Uncharacterized protein</fullName>
    </submittedName>
</protein>
<sequence length="471" mass="52903">MNASDALSAVKTLYSIVCKVKENKTELLRLSNRIQHIVLSLEDFRRRDVIREMDYNDAMTVISDIILRTERLTQRLLKRSLGDRTWNALEISLEISRLNEDLKNYLSVHTISALNIMQSSQSEQYGMLSASIEEITVKLAELDLRLRPRDGDSWAPNIVAQAQTNQAEAREQPMDIPISSTKWIPYEGIDFQAMTESARTTLTIRGLLRHESSQFETLVRDVKIKTSYDEIIQLIVAAGYLRPRSLIEDRRELSITVVDGASSYDGTLPGGLQISRTEPLRWWYNKYAEYHGIAQSSTPGQTVAELDLRLGGIKVGGTRIRFHRTLRVPEGPNGTTSRLPPNLGQYPLLPLSKLDEARLPMSIRGKGGFIMPMFKKEALCIFFVDLYDNFRSHNAIKVSVGGVNVISGTVNKTITPPSVEQDYIVTNQQPRLDGIVTGPGVVRQASIDPTNLGAIVRLILIRSRSSSLWLP</sequence>
<dbReference type="InterPro" id="IPR036537">
    <property type="entry name" value="Adaptor_Cbl_N_dom_sf"/>
</dbReference>
<dbReference type="Gene3D" id="1.20.930.20">
    <property type="entry name" value="Adaptor protein Cbl, N-terminal domain"/>
    <property type="match status" value="1"/>
</dbReference>
<dbReference type="AlphaFoldDB" id="A0A8H6WX42"/>
<dbReference type="EMBL" id="JACAZI010000033">
    <property type="protein sequence ID" value="KAF7330258.1"/>
    <property type="molecule type" value="Genomic_DNA"/>
</dbReference>
<reference evidence="1" key="1">
    <citation type="submission" date="2020-05" db="EMBL/GenBank/DDBJ databases">
        <title>Mycena genomes resolve the evolution of fungal bioluminescence.</title>
        <authorList>
            <person name="Tsai I.J."/>
        </authorList>
    </citation>
    <scope>NUCLEOTIDE SEQUENCE</scope>
    <source>
        <strain evidence="1">CCC161011</strain>
    </source>
</reference>
<proteinExistence type="predicted"/>
<gene>
    <name evidence="1" type="ORF">MVEN_02463500</name>
</gene>
<dbReference type="Proteomes" id="UP000620124">
    <property type="component" value="Unassembled WGS sequence"/>
</dbReference>
<dbReference type="OrthoDB" id="428577at2759"/>
<evidence type="ECO:0000313" key="1">
    <source>
        <dbReference type="EMBL" id="KAF7330258.1"/>
    </source>
</evidence>
<evidence type="ECO:0000313" key="2">
    <source>
        <dbReference type="Proteomes" id="UP000620124"/>
    </source>
</evidence>
<keyword evidence="2" id="KW-1185">Reference proteome</keyword>
<name>A0A8H6WX42_9AGAR</name>
<accession>A0A8H6WX42</accession>
<dbReference type="InterPro" id="IPR059179">
    <property type="entry name" value="MLKL-like_MCAfunc"/>
</dbReference>
<organism evidence="1 2">
    <name type="scientific">Mycena venus</name>
    <dbReference type="NCBI Taxonomy" id="2733690"/>
    <lineage>
        <taxon>Eukaryota</taxon>
        <taxon>Fungi</taxon>
        <taxon>Dikarya</taxon>
        <taxon>Basidiomycota</taxon>
        <taxon>Agaricomycotina</taxon>
        <taxon>Agaricomycetes</taxon>
        <taxon>Agaricomycetidae</taxon>
        <taxon>Agaricales</taxon>
        <taxon>Marasmiineae</taxon>
        <taxon>Mycenaceae</taxon>
        <taxon>Mycena</taxon>
    </lineage>
</organism>